<evidence type="ECO:0000259" key="2">
    <source>
        <dbReference type="PROSITE" id="PS50830"/>
    </source>
</evidence>
<dbReference type="AlphaFoldDB" id="A0A176XCD6"/>
<dbReference type="RefSeq" id="WP_063948655.1">
    <property type="nucleotide sequence ID" value="NZ_LXPS01000011.1"/>
</dbReference>
<name>A0A176XCD6_AGRTU</name>
<organism evidence="3 4">
    <name type="scientific">Agrobacterium tumefaciens</name>
    <dbReference type="NCBI Taxonomy" id="358"/>
    <lineage>
        <taxon>Bacteria</taxon>
        <taxon>Pseudomonadati</taxon>
        <taxon>Pseudomonadota</taxon>
        <taxon>Alphaproteobacteria</taxon>
        <taxon>Hyphomicrobiales</taxon>
        <taxon>Rhizobiaceae</taxon>
        <taxon>Rhizobium/Agrobacterium group</taxon>
        <taxon>Agrobacterium</taxon>
        <taxon>Agrobacterium tumefaciens complex</taxon>
    </lineage>
</organism>
<dbReference type="Gene3D" id="2.40.50.90">
    <property type="match status" value="1"/>
</dbReference>
<accession>A0A176XCD6</accession>
<dbReference type="InterPro" id="IPR016071">
    <property type="entry name" value="Staphylococal_nuclease_OB-fold"/>
</dbReference>
<reference evidence="3 4" key="1">
    <citation type="submission" date="2016-05" db="EMBL/GenBank/DDBJ databases">
        <authorList>
            <person name="Lavstsen T."/>
            <person name="Jespersen J.S."/>
        </authorList>
    </citation>
    <scope>NUCLEOTIDE SEQUENCE [LARGE SCALE GENOMIC DNA]</scope>
    <source>
        <strain evidence="3 4">KCJ1736</strain>
    </source>
</reference>
<dbReference type="PANTHER" id="PTHR12302:SF26">
    <property type="entry name" value="BLR1266 PROTEIN"/>
    <property type="match status" value="1"/>
</dbReference>
<dbReference type="PANTHER" id="PTHR12302">
    <property type="entry name" value="EBNA2 BINDING PROTEIN P100"/>
    <property type="match status" value="1"/>
</dbReference>
<keyword evidence="1" id="KW-0812">Transmembrane</keyword>
<dbReference type="EMBL" id="LXPS01000011">
    <property type="protein sequence ID" value="OAE46929.1"/>
    <property type="molecule type" value="Genomic_DNA"/>
</dbReference>
<feature type="domain" description="TNase-like" evidence="2">
    <location>
        <begin position="48"/>
        <end position="160"/>
    </location>
</feature>
<dbReference type="InterPro" id="IPR035437">
    <property type="entry name" value="SNase_OB-fold_sf"/>
</dbReference>
<keyword evidence="1" id="KW-0472">Membrane</keyword>
<gene>
    <name evidence="3" type="ORF">A7J57_12700</name>
</gene>
<dbReference type="PROSITE" id="PS50830">
    <property type="entry name" value="TNASE_3"/>
    <property type="match status" value="1"/>
</dbReference>
<dbReference type="Proteomes" id="UP000077098">
    <property type="component" value="Unassembled WGS sequence"/>
</dbReference>
<feature type="transmembrane region" description="Helical" evidence="1">
    <location>
        <begin position="12"/>
        <end position="32"/>
    </location>
</feature>
<evidence type="ECO:0000313" key="3">
    <source>
        <dbReference type="EMBL" id="OAE46929.1"/>
    </source>
</evidence>
<evidence type="ECO:0000313" key="4">
    <source>
        <dbReference type="Proteomes" id="UP000077098"/>
    </source>
</evidence>
<protein>
    <submittedName>
        <fullName evidence="3">Succinoglycan biosynthesis protein</fullName>
    </submittedName>
</protein>
<evidence type="ECO:0000256" key="1">
    <source>
        <dbReference type="SAM" id="Phobius"/>
    </source>
</evidence>
<comment type="caution">
    <text evidence="3">The sequence shown here is derived from an EMBL/GenBank/DDBJ whole genome shotgun (WGS) entry which is preliminary data.</text>
</comment>
<dbReference type="Pfam" id="PF00565">
    <property type="entry name" value="SNase"/>
    <property type="match status" value="1"/>
</dbReference>
<proteinExistence type="predicted"/>
<dbReference type="SUPFAM" id="SSF50199">
    <property type="entry name" value="Staphylococcal nuclease"/>
    <property type="match status" value="1"/>
</dbReference>
<keyword evidence="1" id="KW-1133">Transmembrane helix</keyword>
<sequence>MRRNGGKGRGFSLLRDGGLFLATVFLGILIAARLDQFNSETHRGRFFVIDGDTLAKGGDRFRLLGIDAPELAQTCLRGSESWPCGEEARRALQRLASAADFSCSGGSRDRYGRLLVYCSAGGRDVSSDMVSAGFAVASGYFQFSSEQAEARRQARGIWLGEFENPSQWRREHRAADLDTPATGFLTILRHLLGWGHG</sequence>
<dbReference type="SMART" id="SM00318">
    <property type="entry name" value="SNc"/>
    <property type="match status" value="1"/>
</dbReference>